<dbReference type="Pfam" id="PF09994">
    <property type="entry name" value="T6SS_Tle1-like_cat"/>
    <property type="match status" value="2"/>
</dbReference>
<reference evidence="2 3" key="1">
    <citation type="submission" date="2018-01" db="EMBL/GenBank/DDBJ databases">
        <title>Genome sequence of Iodobacter sp. strain PCH194 isolated from Indian Trans-Himalaya.</title>
        <authorList>
            <person name="Kumar V."/>
            <person name="Thakur V."/>
            <person name="Kumar S."/>
            <person name="Singh D."/>
        </authorList>
    </citation>
    <scope>NUCLEOTIDE SEQUENCE [LARGE SCALE GENOMIC DNA]</scope>
    <source>
        <strain evidence="2 3">PCH194</strain>
    </source>
</reference>
<protein>
    <recommendedName>
        <fullName evidence="1">T6SS Phospholipase effector Tle1-like catalytic domain-containing protein</fullName>
    </recommendedName>
</protein>
<evidence type="ECO:0000313" key="3">
    <source>
        <dbReference type="Proteomes" id="UP000515917"/>
    </source>
</evidence>
<accession>A0A7G3G5A9</accession>
<dbReference type="KEGG" id="ifl:C1H71_03100"/>
<gene>
    <name evidence="2" type="ORF">C1H71_03100</name>
</gene>
<evidence type="ECO:0000313" key="2">
    <source>
        <dbReference type="EMBL" id="QBC42640.1"/>
    </source>
</evidence>
<feature type="domain" description="T6SS Phospholipase effector Tle1-like catalytic" evidence="1">
    <location>
        <begin position="49"/>
        <end position="175"/>
    </location>
</feature>
<dbReference type="RefSeq" id="WP_130105258.1">
    <property type="nucleotide sequence ID" value="NZ_CP025781.1"/>
</dbReference>
<keyword evidence="3" id="KW-1185">Reference proteome</keyword>
<dbReference type="EMBL" id="CP025781">
    <property type="protein sequence ID" value="QBC42640.1"/>
    <property type="molecule type" value="Genomic_DNA"/>
</dbReference>
<sequence length="523" mass="58405">MMSLSQSGAFIEDSSLLAATREAAFARVAKECNWSTPIERIQCRLYPKISIYFDGTGNNLYLEQAKPVEKQAISNVARLFLAAKSRKDDRECFRIYIPGVGTPFKSEFMDVGEDKGGVLGLAFGSGGEMRLLHALLSVKKVLDVEYGDGAIKHIRDIQVDVFGFSRGATQARAFVRRLLDEQCEINAEGGVLWRSHFGKKAPFTLNFLGLFDTVASVGGPGLHKYWANDLRIPPQVKRCVHLVAAHELRSAFPLDSIAFAGVYPPNSREVIYPGVHSDVGGGYYPNQQGRSNDLAKIPLREMYLEALKAGVMLFPINNLPDKPVQKEFELQSLSGIAAYTKYLEYLPQSGGDLVAQIRAHRTPFIHWRSMLARRGDASALLAGLRATADCDACLAAPEYRPQFQHDDKQWKDKASEDVTTQGKQLISEQKRLVNRIEFMRAPYDGVGKNRVPRPQTEYEQFILAAWDNKEALPESTEAFLTQYIHDSVAHFSGWPCALYDPREIYLHKDTVIAQQSTDPLIVG</sequence>
<evidence type="ECO:0000259" key="1">
    <source>
        <dbReference type="Pfam" id="PF09994"/>
    </source>
</evidence>
<dbReference type="PANTHER" id="PTHR33840">
    <property type="match status" value="1"/>
</dbReference>
<feature type="domain" description="T6SS Phospholipase effector Tle1-like catalytic" evidence="1">
    <location>
        <begin position="200"/>
        <end position="303"/>
    </location>
</feature>
<name>A0A7G3G5A9_9NEIS</name>
<organism evidence="2 3">
    <name type="scientific">Iodobacter fluviatilis</name>
    <dbReference type="NCBI Taxonomy" id="537"/>
    <lineage>
        <taxon>Bacteria</taxon>
        <taxon>Pseudomonadati</taxon>
        <taxon>Pseudomonadota</taxon>
        <taxon>Betaproteobacteria</taxon>
        <taxon>Neisseriales</taxon>
        <taxon>Chitinibacteraceae</taxon>
        <taxon>Iodobacter</taxon>
    </lineage>
</organism>
<dbReference type="Proteomes" id="UP000515917">
    <property type="component" value="Chromosome"/>
</dbReference>
<proteinExistence type="predicted"/>
<dbReference type="AlphaFoldDB" id="A0A7G3G5A9"/>
<dbReference type="InterPro" id="IPR018712">
    <property type="entry name" value="Tle1-like_cat"/>
</dbReference>
<dbReference type="PANTHER" id="PTHR33840:SF1">
    <property type="entry name" value="TLE1 PHOSPHOLIPASE DOMAIN-CONTAINING PROTEIN"/>
    <property type="match status" value="1"/>
</dbReference>